<evidence type="ECO:0000256" key="2">
    <source>
        <dbReference type="ARBA" id="ARBA00008889"/>
    </source>
</evidence>
<protein>
    <recommendedName>
        <fullName evidence="5 6">Large ribosomal subunit protein uL10</fullName>
    </recommendedName>
</protein>
<dbReference type="InterPro" id="IPR043141">
    <property type="entry name" value="Ribosomal_uL10-like_sf"/>
</dbReference>
<dbReference type="InterPro" id="IPR022973">
    <property type="entry name" value="Ribosomal_uL10_bac"/>
</dbReference>
<dbReference type="HAMAP" id="MF_00362">
    <property type="entry name" value="Ribosomal_uL10"/>
    <property type="match status" value="1"/>
</dbReference>
<dbReference type="Gene3D" id="6.10.250.290">
    <property type="match status" value="1"/>
</dbReference>
<evidence type="ECO:0000256" key="5">
    <source>
        <dbReference type="ARBA" id="ARBA00035202"/>
    </source>
</evidence>
<dbReference type="CDD" id="cd05797">
    <property type="entry name" value="Ribosomal_L10"/>
    <property type="match status" value="1"/>
</dbReference>
<keyword evidence="8" id="KW-1185">Reference proteome</keyword>
<dbReference type="GO" id="GO:0005840">
    <property type="term" value="C:ribosome"/>
    <property type="evidence" value="ECO:0007669"/>
    <property type="project" value="UniProtKB-KW"/>
</dbReference>
<evidence type="ECO:0000256" key="1">
    <source>
        <dbReference type="ARBA" id="ARBA00002633"/>
    </source>
</evidence>
<dbReference type="PANTHER" id="PTHR11560">
    <property type="entry name" value="39S RIBOSOMAL PROTEIN L10, MITOCHONDRIAL"/>
    <property type="match status" value="1"/>
</dbReference>
<comment type="similarity">
    <text evidence="2 6">Belongs to the universal ribosomal protein uL10 family.</text>
</comment>
<sequence length="173" mass="18539">MNRENKQQLVTEMHDKLSRAKAVFLADFRGMSVELATDLRNELRKAAVEYKVVKNTLLELASKDTDKESLAPHFAGPTAIAISYDDPVAAAKVLSKFAKDKPNAFKLKAGVLTGKAITVADIQALADLPSREVLIAKLLGTLNAPVSNFVGVLAAVPGSLVRVLAAIQTSKEN</sequence>
<dbReference type="NCBIfam" id="NF000955">
    <property type="entry name" value="PRK00099.1-1"/>
    <property type="match status" value="1"/>
</dbReference>
<name>A0ABN6VVA4_9BACT</name>
<keyword evidence="6" id="KW-0694">RNA-binding</keyword>
<evidence type="ECO:0000313" key="7">
    <source>
        <dbReference type="EMBL" id="BDV44275.1"/>
    </source>
</evidence>
<dbReference type="SUPFAM" id="SSF160369">
    <property type="entry name" value="Ribosomal protein L10-like"/>
    <property type="match status" value="1"/>
</dbReference>
<evidence type="ECO:0000256" key="4">
    <source>
        <dbReference type="ARBA" id="ARBA00023274"/>
    </source>
</evidence>
<comment type="subunit">
    <text evidence="6">Part of the ribosomal stalk of the 50S ribosomal subunit. The N-terminus interacts with L11 and the large rRNA to form the base of the stalk. The C-terminus forms an elongated spine to which L12 dimers bind in a sequential fashion forming a multimeric L10(L12)X complex.</text>
</comment>
<dbReference type="Proteomes" id="UP001317705">
    <property type="component" value="Chromosome"/>
</dbReference>
<evidence type="ECO:0000256" key="6">
    <source>
        <dbReference type="HAMAP-Rule" id="MF_00362"/>
    </source>
</evidence>
<evidence type="ECO:0000256" key="3">
    <source>
        <dbReference type="ARBA" id="ARBA00022980"/>
    </source>
</evidence>
<dbReference type="InterPro" id="IPR001790">
    <property type="entry name" value="Ribosomal_uL10"/>
</dbReference>
<keyword evidence="6" id="KW-0699">rRNA-binding</keyword>
<keyword evidence="4 6" id="KW-0687">Ribonucleoprotein</keyword>
<dbReference type="Gene3D" id="3.30.70.1730">
    <property type="match status" value="1"/>
</dbReference>
<dbReference type="EMBL" id="AP027151">
    <property type="protein sequence ID" value="BDV44275.1"/>
    <property type="molecule type" value="Genomic_DNA"/>
</dbReference>
<comment type="function">
    <text evidence="1 6">Forms part of the ribosomal stalk, playing a central role in the interaction of the ribosome with GTP-bound translation factors.</text>
</comment>
<evidence type="ECO:0000313" key="8">
    <source>
        <dbReference type="Proteomes" id="UP001317705"/>
    </source>
</evidence>
<reference evidence="7 8" key="1">
    <citation type="submission" date="2022-12" db="EMBL/GenBank/DDBJ databases">
        <title>Polyphasic characterization of Geotalea uranireducens NIT-SL11 newly isolated from a complex of sewage sludge and microbially reduced graphene oxide.</title>
        <authorList>
            <person name="Xie L."/>
            <person name="Yoshida N."/>
            <person name="Meng L."/>
        </authorList>
    </citation>
    <scope>NUCLEOTIDE SEQUENCE [LARGE SCALE GENOMIC DNA]</scope>
    <source>
        <strain evidence="7 8">NIT-SL11</strain>
    </source>
</reference>
<dbReference type="Pfam" id="PF00466">
    <property type="entry name" value="Ribosomal_L10"/>
    <property type="match status" value="1"/>
</dbReference>
<dbReference type="InterPro" id="IPR047865">
    <property type="entry name" value="Ribosomal_uL10_bac_type"/>
</dbReference>
<organism evidence="7 8">
    <name type="scientific">Geotalea uraniireducens</name>
    <dbReference type="NCBI Taxonomy" id="351604"/>
    <lineage>
        <taxon>Bacteria</taxon>
        <taxon>Pseudomonadati</taxon>
        <taxon>Thermodesulfobacteriota</taxon>
        <taxon>Desulfuromonadia</taxon>
        <taxon>Geobacterales</taxon>
        <taxon>Geobacteraceae</taxon>
        <taxon>Geotalea</taxon>
    </lineage>
</organism>
<proteinExistence type="inferred from homology"/>
<keyword evidence="3 6" id="KW-0689">Ribosomal protein</keyword>
<gene>
    <name evidence="6 7" type="primary">rplJ</name>
    <name evidence="7" type="ORF">GURASL_31980</name>
</gene>
<accession>A0ABN6VVA4</accession>
<dbReference type="RefSeq" id="WP_282000382.1">
    <property type="nucleotide sequence ID" value="NZ_AP027151.1"/>
</dbReference>